<organism evidence="6 7">
    <name type="scientific">Porphyridium purpureum</name>
    <name type="common">Red alga</name>
    <name type="synonym">Porphyridium cruentum</name>
    <dbReference type="NCBI Taxonomy" id="35688"/>
    <lineage>
        <taxon>Eukaryota</taxon>
        <taxon>Rhodophyta</taxon>
        <taxon>Bangiophyceae</taxon>
        <taxon>Porphyridiales</taxon>
        <taxon>Porphyridiaceae</taxon>
        <taxon>Porphyridium</taxon>
    </lineage>
</organism>
<feature type="transmembrane region" description="Helical" evidence="5">
    <location>
        <begin position="373"/>
        <end position="391"/>
    </location>
</feature>
<dbReference type="OMA" id="AWINAWR"/>
<dbReference type="Proteomes" id="UP000324585">
    <property type="component" value="Unassembled WGS sequence"/>
</dbReference>
<feature type="transmembrane region" description="Helical" evidence="5">
    <location>
        <begin position="343"/>
        <end position="361"/>
    </location>
</feature>
<evidence type="ECO:0000313" key="7">
    <source>
        <dbReference type="Proteomes" id="UP000324585"/>
    </source>
</evidence>
<dbReference type="Pfam" id="PF04172">
    <property type="entry name" value="LrgB"/>
    <property type="match status" value="1"/>
</dbReference>
<dbReference type="PANTHER" id="PTHR30249">
    <property type="entry name" value="PUTATIVE SEROTONIN TRANSPORTER"/>
    <property type="match status" value="1"/>
</dbReference>
<evidence type="ECO:0000256" key="3">
    <source>
        <dbReference type="ARBA" id="ARBA00022989"/>
    </source>
</evidence>
<dbReference type="PANTHER" id="PTHR30249:SF0">
    <property type="entry name" value="PLASTIDAL GLYCOLATE_GLYCERATE TRANSLOCATOR 1, CHLOROPLASTIC"/>
    <property type="match status" value="1"/>
</dbReference>
<evidence type="ECO:0000256" key="1">
    <source>
        <dbReference type="ARBA" id="ARBA00004141"/>
    </source>
</evidence>
<comment type="caution">
    <text evidence="6">The sequence shown here is derived from an EMBL/GenBank/DDBJ whole genome shotgun (WGS) entry which is preliminary data.</text>
</comment>
<keyword evidence="3 5" id="KW-1133">Transmembrane helix</keyword>
<proteinExistence type="predicted"/>
<evidence type="ECO:0000256" key="2">
    <source>
        <dbReference type="ARBA" id="ARBA00022692"/>
    </source>
</evidence>
<evidence type="ECO:0000256" key="5">
    <source>
        <dbReference type="SAM" id="Phobius"/>
    </source>
</evidence>
<keyword evidence="4 5" id="KW-0472">Membrane</keyword>
<gene>
    <name evidence="6" type="ORF">FVE85_7586</name>
</gene>
<name>A0A5J4Z7P8_PORPP</name>
<comment type="subcellular location">
    <subcellularLocation>
        <location evidence="1">Membrane</location>
        <topology evidence="1">Multi-pass membrane protein</topology>
    </subcellularLocation>
</comment>
<evidence type="ECO:0000256" key="4">
    <source>
        <dbReference type="ARBA" id="ARBA00023136"/>
    </source>
</evidence>
<feature type="transmembrane region" description="Helical" evidence="5">
    <location>
        <begin position="271"/>
        <end position="289"/>
    </location>
</feature>
<dbReference type="AlphaFoldDB" id="A0A5J4Z7P8"/>
<dbReference type="InterPro" id="IPR007300">
    <property type="entry name" value="CidB/LrgB"/>
</dbReference>
<feature type="transmembrane region" description="Helical" evidence="5">
    <location>
        <begin position="109"/>
        <end position="128"/>
    </location>
</feature>
<feature type="transmembrane region" description="Helical" evidence="5">
    <location>
        <begin position="181"/>
        <end position="206"/>
    </location>
</feature>
<feature type="transmembrane region" description="Helical" evidence="5">
    <location>
        <begin position="148"/>
        <end position="169"/>
    </location>
</feature>
<feature type="transmembrane region" description="Helical" evidence="5">
    <location>
        <begin position="295"/>
        <end position="322"/>
    </location>
</feature>
<protein>
    <submittedName>
        <fullName evidence="6">Plastidal glycolate/glycerate translocator 1, chloroplastic</fullName>
    </submittedName>
</protein>
<dbReference type="GO" id="GO:0016020">
    <property type="term" value="C:membrane"/>
    <property type="evidence" value="ECO:0007669"/>
    <property type="project" value="UniProtKB-SubCell"/>
</dbReference>
<keyword evidence="2 5" id="KW-0812">Transmembrane</keyword>
<evidence type="ECO:0000313" key="6">
    <source>
        <dbReference type="EMBL" id="KAA8500001.1"/>
    </source>
</evidence>
<keyword evidence="7" id="KW-1185">Reference proteome</keyword>
<dbReference type="EMBL" id="VRMN01000001">
    <property type="protein sequence ID" value="KAA8500001.1"/>
    <property type="molecule type" value="Genomic_DNA"/>
</dbReference>
<accession>A0A5J4Z7P8</accession>
<feature type="transmembrane region" description="Helical" evidence="5">
    <location>
        <begin position="482"/>
        <end position="502"/>
    </location>
</feature>
<sequence length="593" mass="63031">MFGWVHSVPPRLQPHQTPSFGNVCAGRFARFDVPNGQTRARARARTAPELPPRWTRTTVRRKDAAVPRTEQFPFPVMNEALKQVPTAKAMAVLLCIDQIFKNAFARYNWCFPSALAAMCALLGALLMLDRVSPDSAENVVGFFQPVCAFFSRWLAVFFVPVLIALPVSARPWPAADELAKIAVVLVGGLAISLGFTAKLCALLRAASAGAEKDGQEQVSLAGAASVPLSTGAPSASATSFPCANLTRFWGGVALLSFCSGVMFPAVQPLRLVFTFATTLFGFCMGQRAAPSVKRLVHPLVATVLTSFLAFSLFGRLSGIGFFNVVGEYFSKGKCGACLGGGDLLMMILGPAIVSFAFHIFNRRALIKRHAPEVVGTTALSSFVSLFATAYVGRLLNLPANIRLSLIPRMVTAPLAICIGDLLHADPALAGALAATTGLLGANFYAMVLDGLQITDPIYRGISTGSASHGIGSAAILKEGEPFAFAAIAMVLCGVFSTVFISIKPLRAALIARRMTGHPLNSIPRLLPRSLPGTPASTRKQSLAIAPSPDVRCRTNNRGSGRVNEVGGAMRFRCRSLVVSPRCAYIPSNSNFSS</sequence>
<reference evidence="7" key="1">
    <citation type="journal article" date="2019" name="Nat. Commun.">
        <title>Expansion of phycobilisome linker gene families in mesophilic red algae.</title>
        <authorList>
            <person name="Lee J."/>
            <person name="Kim D."/>
            <person name="Bhattacharya D."/>
            <person name="Yoon H.S."/>
        </authorList>
    </citation>
    <scope>NUCLEOTIDE SEQUENCE [LARGE SCALE GENOMIC DNA]</scope>
    <source>
        <strain evidence="7">CCMP 1328</strain>
    </source>
</reference>
<dbReference type="OrthoDB" id="2502820at2759"/>